<reference evidence="2" key="1">
    <citation type="submission" date="2022-10" db="EMBL/GenBank/DDBJ databases">
        <title>Culturing micro-colonial fungi from biological soil crusts in the Mojave desert and describing Neophaeococcomyces mojavensis, and introducing the new genera and species Taxawa tesnikishii.</title>
        <authorList>
            <person name="Kurbessoian T."/>
            <person name="Stajich J.E."/>
        </authorList>
    </citation>
    <scope>NUCLEOTIDE SEQUENCE</scope>
    <source>
        <strain evidence="2">TK_1</strain>
    </source>
</reference>
<sequence>MTNFTACAQLFSSDPVLQAKWAYDGPVQGITRNRSTQITLEGCKAVCGTGNDLYPWAQASATITTWILPIIGILLQAPFESNAFWKTVLAIGRWMGSPMASLSYVLWNMKVTAKCALMEVDMSVPYESPIPEEDTDFAHIRDSFYILTTMNQYSMKARASLKKEAEGLLRIVLFSKDLKMHTIDGSLVEFLPEARRELAGELREGPFGHLGKNTTAHDLALGLLLGWLPVLILSSIVDRNPVAADDVRRKLNKLVDLVRYSLRDKDIRQDYIESTQNSCKSRREFDSMRDWIDRISQDSEYMDNFFTSFAGQGRVRWHYGAAHPILSDIEQCYVAERGRNWLADEEEARTSLVLGEVEEGLVWFDFRELWQIGSAIIIVSFTCFGAFVISFYTPTVGLGCRSGGYMVFCSISAGLLICELLVWWLASPVRLEKPQALVRLNSRLQSNAMVVAFEDSSCSLFQKLTSRIAQLWLRIVDGAIRAVIGVVAWRQSPDRRRRVEERMRTSLEVCRDYTLKEWTERFFFRPIELINAAWLLYIVMAQTFGWYKNCNCVTSTWGGRGGGTVLASTTMGLAMIYIIAEVGGTSGGLVVRD</sequence>
<keyword evidence="1" id="KW-0472">Membrane</keyword>
<feature type="transmembrane region" description="Helical" evidence="1">
    <location>
        <begin position="529"/>
        <end position="547"/>
    </location>
</feature>
<feature type="transmembrane region" description="Helical" evidence="1">
    <location>
        <begin position="404"/>
        <end position="426"/>
    </location>
</feature>
<evidence type="ECO:0000313" key="3">
    <source>
        <dbReference type="Proteomes" id="UP001172684"/>
    </source>
</evidence>
<gene>
    <name evidence="2" type="ORF">H2201_004370</name>
</gene>
<feature type="transmembrane region" description="Helical" evidence="1">
    <location>
        <begin position="567"/>
        <end position="591"/>
    </location>
</feature>
<dbReference type="Proteomes" id="UP001172684">
    <property type="component" value="Unassembled WGS sequence"/>
</dbReference>
<accession>A0ABQ9NU93</accession>
<name>A0ABQ9NU93_9PEZI</name>
<protein>
    <submittedName>
        <fullName evidence="2">Uncharacterized protein</fullName>
    </submittedName>
</protein>
<evidence type="ECO:0000256" key="1">
    <source>
        <dbReference type="SAM" id="Phobius"/>
    </source>
</evidence>
<dbReference type="EMBL" id="JAPDRL010000028">
    <property type="protein sequence ID" value="KAJ9665488.1"/>
    <property type="molecule type" value="Genomic_DNA"/>
</dbReference>
<keyword evidence="3" id="KW-1185">Reference proteome</keyword>
<feature type="transmembrane region" description="Helical" evidence="1">
    <location>
        <begin position="369"/>
        <end position="392"/>
    </location>
</feature>
<keyword evidence="1" id="KW-1133">Transmembrane helix</keyword>
<organism evidence="2 3">
    <name type="scientific">Coniosporium apollinis</name>
    <dbReference type="NCBI Taxonomy" id="61459"/>
    <lineage>
        <taxon>Eukaryota</taxon>
        <taxon>Fungi</taxon>
        <taxon>Dikarya</taxon>
        <taxon>Ascomycota</taxon>
        <taxon>Pezizomycotina</taxon>
        <taxon>Dothideomycetes</taxon>
        <taxon>Dothideomycetes incertae sedis</taxon>
        <taxon>Coniosporium</taxon>
    </lineage>
</organism>
<proteinExistence type="predicted"/>
<evidence type="ECO:0000313" key="2">
    <source>
        <dbReference type="EMBL" id="KAJ9665488.1"/>
    </source>
</evidence>
<comment type="caution">
    <text evidence="2">The sequence shown here is derived from an EMBL/GenBank/DDBJ whole genome shotgun (WGS) entry which is preliminary data.</text>
</comment>
<keyword evidence="1" id="KW-0812">Transmembrane</keyword>